<name>A0A1Y2JNL8_BRAJP</name>
<dbReference type="GO" id="GO:0005198">
    <property type="term" value="F:structural molecule activity"/>
    <property type="evidence" value="ECO:0007669"/>
    <property type="project" value="InterPro"/>
</dbReference>
<feature type="region of interest" description="Disordered" evidence="1">
    <location>
        <begin position="451"/>
        <end position="471"/>
    </location>
</feature>
<dbReference type="Proteomes" id="UP000193335">
    <property type="component" value="Unassembled WGS sequence"/>
</dbReference>
<dbReference type="AlphaFoldDB" id="A0A1Y2JNL8"/>
<dbReference type="Pfam" id="PF05136">
    <property type="entry name" value="Phage_portal_2"/>
    <property type="match status" value="1"/>
</dbReference>
<feature type="region of interest" description="Disordered" evidence="1">
    <location>
        <begin position="491"/>
        <end position="525"/>
    </location>
</feature>
<organism evidence="2 3">
    <name type="scientific">Bradyrhizobium japonicum</name>
    <dbReference type="NCBI Taxonomy" id="375"/>
    <lineage>
        <taxon>Bacteria</taxon>
        <taxon>Pseudomonadati</taxon>
        <taxon>Pseudomonadota</taxon>
        <taxon>Alphaproteobacteria</taxon>
        <taxon>Hyphomicrobiales</taxon>
        <taxon>Nitrobacteraceae</taxon>
        <taxon>Bradyrhizobium</taxon>
    </lineage>
</organism>
<evidence type="ECO:0000313" key="2">
    <source>
        <dbReference type="EMBL" id="OSJ31562.1"/>
    </source>
</evidence>
<dbReference type="InterPro" id="IPR006429">
    <property type="entry name" value="Phage_lambda_portal"/>
</dbReference>
<dbReference type="EMBL" id="NAFL01000255">
    <property type="protein sequence ID" value="OSJ31562.1"/>
    <property type="molecule type" value="Genomic_DNA"/>
</dbReference>
<evidence type="ECO:0000313" key="3">
    <source>
        <dbReference type="Proteomes" id="UP000193335"/>
    </source>
</evidence>
<reference evidence="2 3" key="1">
    <citation type="submission" date="2017-03" db="EMBL/GenBank/DDBJ databases">
        <title>Whole genome sequences of fourteen strains of Bradyrhizobium canariense and one strain of Bradyrhizobium japonicum isolated from Lupinus (Papilionoideae: Genisteae) species in Algeria.</title>
        <authorList>
            <person name="Crovadore J."/>
            <person name="Chekireb D."/>
            <person name="Brachmann A."/>
            <person name="Chablais R."/>
            <person name="Cochard B."/>
            <person name="Lefort F."/>
        </authorList>
    </citation>
    <scope>NUCLEOTIDE SEQUENCE [LARGE SCALE GENOMIC DNA]</scope>
    <source>
        <strain evidence="2 3">UBMA197</strain>
    </source>
</reference>
<dbReference type="RefSeq" id="WP_085401666.1">
    <property type="nucleotide sequence ID" value="NZ_NAFL01000255.1"/>
</dbReference>
<protein>
    <submittedName>
        <fullName evidence="2">Phage portal protein</fullName>
    </submittedName>
</protein>
<evidence type="ECO:0000256" key="1">
    <source>
        <dbReference type="SAM" id="MobiDB-lite"/>
    </source>
</evidence>
<feature type="compositionally biased region" description="Acidic residues" evidence="1">
    <location>
        <begin position="453"/>
        <end position="462"/>
    </location>
</feature>
<dbReference type="GO" id="GO:0019068">
    <property type="term" value="P:virion assembly"/>
    <property type="evidence" value="ECO:0007669"/>
    <property type="project" value="InterPro"/>
</dbReference>
<accession>A0A1Y2JNL8</accession>
<sequence length="525" mass="58049">MGAFRDILSEGILGRFISSTSKRASNYYDGGAQRRRLKSWQPTQYTTNTILSSTGALLRARARDALRNNPHANAACESFVANLIGTGIKPSSLLTENAELRDTIMQLWLDWTDDADADGLADLYGMQTIVARALFEAGECFIRFRSRRIEDGYAVPLQLQLLESEMCPYWLNMQAPNGNWIMNGIELDLLGKRAAYWFYPVHPGDAPIEITGSLQPVRVPASDVLHVFKCTRPGQMRGVPLITPALVRMFLLDQYDDAELERKRISAMFAGFITTPTPEDVIPIDGTDTSAPQDNIGLSGLEPGTMQTLLPGEDIKFSEPADVGGSYEAYQYRQQLALFAALGIPYSVGTSDLRRANYSSLRGSIVEFRRKLEQFQHNIIVSQMCMPIWKRWMNTAVLAQAIPLDASAYLAQQSSYQRAKWIPQRNDWVDPLKDRQAEKLAVDAGFKSRSDVVEAEGNDPEENDRRIAADKAREESFDLTFPVVYAAATQPGDQAAADQAAQDAADAADQAAQEQADEAAASDAA</sequence>
<gene>
    <name evidence="2" type="ORF">BSZ19_22005</name>
</gene>
<comment type="caution">
    <text evidence="2">The sequence shown here is derived from an EMBL/GenBank/DDBJ whole genome shotgun (WGS) entry which is preliminary data.</text>
</comment>
<dbReference type="NCBIfam" id="TIGR01539">
    <property type="entry name" value="portal_lambda"/>
    <property type="match status" value="1"/>
</dbReference>
<proteinExistence type="predicted"/>